<proteinExistence type="predicted"/>
<evidence type="ECO:0000313" key="2">
    <source>
        <dbReference type="Proteomes" id="UP000703269"/>
    </source>
</evidence>
<accession>A0A9P3LHH6</accession>
<name>A0A9P3LHH6_9APHY</name>
<sequence>MQPPQRIQNHLVKLTVEPHIMQHLELITALPRLSELVVSCFGLDMDTFDSRAAILRTSTGRAIDSITVSYARPEVVELLMRLFVDVQTLRWKWCLIVPDGNPKSLASPLAVRNLEVIGCSGIFLPYVAHMLARERVESLKVELIHHIDGGHEAFLDDFIQWFPHLNAYHHIDISGLSEDIRAYLPGLSRYTALSSAALTTEALDHATYPERFQDVLIFLAALPVGIRRIALVYEISWTTAAELTERVRQADWASVGRAVERYTALEVLEVSVENENVSVPDGEAVSLVETSQAQAVVSAALPERLRSILVFK</sequence>
<protein>
    <submittedName>
        <fullName evidence="1">Uncharacterized protein</fullName>
    </submittedName>
</protein>
<evidence type="ECO:0000313" key="1">
    <source>
        <dbReference type="EMBL" id="GJE95335.1"/>
    </source>
</evidence>
<keyword evidence="2" id="KW-1185">Reference proteome</keyword>
<organism evidence="1 2">
    <name type="scientific">Phanerochaete sordida</name>
    <dbReference type="NCBI Taxonomy" id="48140"/>
    <lineage>
        <taxon>Eukaryota</taxon>
        <taxon>Fungi</taxon>
        <taxon>Dikarya</taxon>
        <taxon>Basidiomycota</taxon>
        <taxon>Agaricomycotina</taxon>
        <taxon>Agaricomycetes</taxon>
        <taxon>Polyporales</taxon>
        <taxon>Phanerochaetaceae</taxon>
        <taxon>Phanerochaete</taxon>
    </lineage>
</organism>
<reference evidence="1 2" key="1">
    <citation type="submission" date="2021-08" db="EMBL/GenBank/DDBJ databases">
        <title>Draft Genome Sequence of Phanerochaete sordida strain YK-624.</title>
        <authorList>
            <person name="Mori T."/>
            <person name="Dohra H."/>
            <person name="Suzuki T."/>
            <person name="Kawagishi H."/>
            <person name="Hirai H."/>
        </authorList>
    </citation>
    <scope>NUCLEOTIDE SEQUENCE [LARGE SCALE GENOMIC DNA]</scope>
    <source>
        <strain evidence="1 2">YK-624</strain>
    </source>
</reference>
<dbReference type="AlphaFoldDB" id="A0A9P3LHH6"/>
<gene>
    <name evidence="1" type="ORF">PsYK624_115190</name>
</gene>
<comment type="caution">
    <text evidence="1">The sequence shown here is derived from an EMBL/GenBank/DDBJ whole genome shotgun (WGS) entry which is preliminary data.</text>
</comment>
<dbReference type="EMBL" id="BPQB01000048">
    <property type="protein sequence ID" value="GJE95335.1"/>
    <property type="molecule type" value="Genomic_DNA"/>
</dbReference>
<dbReference type="Proteomes" id="UP000703269">
    <property type="component" value="Unassembled WGS sequence"/>
</dbReference>